<evidence type="ECO:0000313" key="3">
    <source>
        <dbReference type="Proteomes" id="UP001204798"/>
    </source>
</evidence>
<feature type="transmembrane region" description="Helical" evidence="1">
    <location>
        <begin position="181"/>
        <end position="200"/>
    </location>
</feature>
<name>A0ABT2EPB4_9BACT</name>
<feature type="transmembrane region" description="Helical" evidence="1">
    <location>
        <begin position="116"/>
        <end position="135"/>
    </location>
</feature>
<protein>
    <recommendedName>
        <fullName evidence="4">Glycosyl transferase family 4</fullName>
    </recommendedName>
</protein>
<sequence length="292" mass="32109">MKEAVIAILVAAFVVLWTRLTLRNIFHQPLLQRKNFLGEEVASSAGLSFIGSAVLGWLLLCWRGLVDWHEGGQLMFASLWFGSLGLLDDLAGETSAKGWRGHLMALFRQRKVTTGFIKLVGGGVGAIFLSAWLFSVNVSPSLPRLSAHWLLLLIFGAVLIALSANTLNLLDVRPSRALKGFWALTFVGLLVSDGKGWWSLLPLLAGTVAYAPADFRRQAMMGDAGSNPLGACFGVWVLNHWMLLSSGIVTVELWILLAVFVALQIYAECRSLTEDIKRIPPLRWLDELGVRK</sequence>
<feature type="transmembrane region" description="Helical" evidence="1">
    <location>
        <begin position="45"/>
        <end position="66"/>
    </location>
</feature>
<dbReference type="RefSeq" id="WP_259096589.1">
    <property type="nucleotide sequence ID" value="NZ_CP130454.1"/>
</dbReference>
<keyword evidence="1" id="KW-1133">Transmembrane helix</keyword>
<proteinExistence type="predicted"/>
<comment type="caution">
    <text evidence="2">The sequence shown here is derived from an EMBL/GenBank/DDBJ whole genome shotgun (WGS) entry which is preliminary data.</text>
</comment>
<gene>
    <name evidence="2" type="ORF">M2350_002184</name>
</gene>
<feature type="transmembrane region" description="Helical" evidence="1">
    <location>
        <begin position="147"/>
        <end position="169"/>
    </location>
</feature>
<feature type="transmembrane region" description="Helical" evidence="1">
    <location>
        <begin position="243"/>
        <end position="267"/>
    </location>
</feature>
<reference evidence="2 3" key="1">
    <citation type="submission" date="2022-08" db="EMBL/GenBank/DDBJ databases">
        <title>Bacterial and archaeal communities from various locations to study Microbial Dark Matter (Phase II).</title>
        <authorList>
            <person name="Stepanauskas R."/>
        </authorList>
    </citation>
    <scope>NUCLEOTIDE SEQUENCE [LARGE SCALE GENOMIC DNA]</scope>
    <source>
        <strain evidence="2 3">PD1</strain>
    </source>
</reference>
<keyword evidence="1" id="KW-0812">Transmembrane</keyword>
<keyword evidence="1" id="KW-0472">Membrane</keyword>
<keyword evidence="3" id="KW-1185">Reference proteome</keyword>
<evidence type="ECO:0000313" key="2">
    <source>
        <dbReference type="EMBL" id="MCS3919767.1"/>
    </source>
</evidence>
<dbReference type="Proteomes" id="UP001204798">
    <property type="component" value="Unassembled WGS sequence"/>
</dbReference>
<dbReference type="EMBL" id="JANUCP010000004">
    <property type="protein sequence ID" value="MCS3919767.1"/>
    <property type="molecule type" value="Genomic_DNA"/>
</dbReference>
<accession>A0ABT2EPB4</accession>
<evidence type="ECO:0008006" key="4">
    <source>
        <dbReference type="Google" id="ProtNLM"/>
    </source>
</evidence>
<organism evidence="2 3">
    <name type="scientific">Candidatus Fervidibacter sacchari</name>
    <dbReference type="NCBI Taxonomy" id="1448929"/>
    <lineage>
        <taxon>Bacteria</taxon>
        <taxon>Candidatus Fervidibacterota</taxon>
        <taxon>Candidatus Fervidibacter</taxon>
    </lineage>
</organism>
<evidence type="ECO:0000256" key="1">
    <source>
        <dbReference type="SAM" id="Phobius"/>
    </source>
</evidence>